<dbReference type="GO" id="GO:0016791">
    <property type="term" value="F:phosphatase activity"/>
    <property type="evidence" value="ECO:0007669"/>
    <property type="project" value="InterPro"/>
</dbReference>
<reference evidence="7" key="1">
    <citation type="submission" date="2020-04" db="EMBL/GenBank/DDBJ databases">
        <authorList>
            <person name="Alioto T."/>
            <person name="Alioto T."/>
            <person name="Gomez Garrido J."/>
        </authorList>
    </citation>
    <scope>NUCLEOTIDE SEQUENCE</scope>
    <source>
        <strain evidence="7">A484AB</strain>
    </source>
</reference>
<dbReference type="AlphaFoldDB" id="A0A7D9DDV0"/>
<evidence type="ECO:0000256" key="5">
    <source>
        <dbReference type="ARBA" id="ARBA00039666"/>
    </source>
</evidence>
<gene>
    <name evidence="7" type="ORF">PACLA_8A030898</name>
</gene>
<dbReference type="FunFam" id="3.40.50.1000:FF:000060">
    <property type="entry name" value="Haloacid dehalogenase-like hydrolase domain-containing protein 2"/>
    <property type="match status" value="1"/>
</dbReference>
<dbReference type="CDD" id="cd07509">
    <property type="entry name" value="HAD_PPase"/>
    <property type="match status" value="1"/>
</dbReference>
<dbReference type="Pfam" id="PF13344">
    <property type="entry name" value="Hydrolase_6"/>
    <property type="match status" value="1"/>
</dbReference>
<evidence type="ECO:0000256" key="1">
    <source>
        <dbReference type="ARBA" id="ARBA00001946"/>
    </source>
</evidence>
<feature type="domain" description="STAS" evidence="6">
    <location>
        <begin position="1"/>
        <end position="94"/>
    </location>
</feature>
<keyword evidence="3" id="KW-0479">Metal-binding</keyword>
<dbReference type="InterPro" id="IPR036412">
    <property type="entry name" value="HAD-like_sf"/>
</dbReference>
<evidence type="ECO:0000313" key="8">
    <source>
        <dbReference type="Proteomes" id="UP001152795"/>
    </source>
</evidence>
<evidence type="ECO:0000256" key="3">
    <source>
        <dbReference type="ARBA" id="ARBA00022723"/>
    </source>
</evidence>
<keyword evidence="4" id="KW-0460">Magnesium</keyword>
<dbReference type="NCBIfam" id="TIGR01460">
    <property type="entry name" value="HAD-SF-IIA"/>
    <property type="match status" value="1"/>
</dbReference>
<accession>A0A7D9DDV0</accession>
<dbReference type="Gene3D" id="3.40.50.1000">
    <property type="entry name" value="HAD superfamily/HAD-like"/>
    <property type="match status" value="2"/>
</dbReference>
<evidence type="ECO:0000313" key="7">
    <source>
        <dbReference type="EMBL" id="CAB3982817.1"/>
    </source>
</evidence>
<dbReference type="NCBIfam" id="TIGR01458">
    <property type="entry name" value="HAD-SF-IIA-hyp3"/>
    <property type="match status" value="1"/>
</dbReference>
<dbReference type="InterPro" id="IPR006355">
    <property type="entry name" value="LHPP/HDHD2"/>
</dbReference>
<organism evidence="7 8">
    <name type="scientific">Paramuricea clavata</name>
    <name type="common">Red gorgonian</name>
    <name type="synonym">Violescent sea-whip</name>
    <dbReference type="NCBI Taxonomy" id="317549"/>
    <lineage>
        <taxon>Eukaryota</taxon>
        <taxon>Metazoa</taxon>
        <taxon>Cnidaria</taxon>
        <taxon>Anthozoa</taxon>
        <taxon>Octocorallia</taxon>
        <taxon>Malacalcyonacea</taxon>
        <taxon>Plexauridae</taxon>
        <taxon>Paramuricea</taxon>
    </lineage>
</organism>
<dbReference type="PANTHER" id="PTHR19288:SF46">
    <property type="entry name" value="HALOACID DEHALOGENASE-LIKE HYDROLASE DOMAIN-CONTAINING PROTEIN 2"/>
    <property type="match status" value="1"/>
</dbReference>
<comment type="caution">
    <text evidence="7">The sequence shown here is derived from an EMBL/GenBank/DDBJ whole genome shotgun (WGS) entry which is preliminary data.</text>
</comment>
<dbReference type="SUPFAM" id="SSF56784">
    <property type="entry name" value="HAD-like"/>
    <property type="match status" value="1"/>
</dbReference>
<sequence length="276" mass="30325">MAGVQKSARVFLSKMAAIRGVLVDLSGTLHIDNTVIPGSIEALKRLRDTGLALRFVTNTTKESKSTLLNRLKSLGFYINEHEVFTSLTAARRLVEANNYRPFCLLEEDALNDFKGISMDNPNAVVIGLSPNSFCYQTLNKAFRLLLNGCPLIAIHKARYFIREDGLALGPGPFATALEYAANSTATIVGKPEHSFFEKALADMRIEPENALMIGDDAKDDIGGAQNIGIRGILVRTGKYRTGDEDRINPHPLHTGKNFSEAVDYIQRLCAIDQVLT</sequence>
<dbReference type="InterPro" id="IPR006357">
    <property type="entry name" value="HAD-SF_hydro_IIA"/>
</dbReference>
<dbReference type="PROSITE" id="PS50801">
    <property type="entry name" value="STAS"/>
    <property type="match status" value="1"/>
</dbReference>
<dbReference type="Proteomes" id="UP001152795">
    <property type="component" value="Unassembled WGS sequence"/>
</dbReference>
<comment type="cofactor">
    <cofactor evidence="1">
        <name>Mg(2+)</name>
        <dbReference type="ChEBI" id="CHEBI:18420"/>
    </cofactor>
</comment>
<name>A0A7D9DDV0_PARCT</name>
<dbReference type="Pfam" id="PF13242">
    <property type="entry name" value="Hydrolase_like"/>
    <property type="match status" value="1"/>
</dbReference>
<dbReference type="EMBL" id="CACRXK020000544">
    <property type="protein sequence ID" value="CAB3982817.1"/>
    <property type="molecule type" value="Genomic_DNA"/>
</dbReference>
<dbReference type="GO" id="GO:0005737">
    <property type="term" value="C:cytoplasm"/>
    <property type="evidence" value="ECO:0007669"/>
    <property type="project" value="TreeGrafter"/>
</dbReference>
<evidence type="ECO:0000256" key="4">
    <source>
        <dbReference type="ARBA" id="ARBA00022842"/>
    </source>
</evidence>
<evidence type="ECO:0000259" key="6">
    <source>
        <dbReference type="PROSITE" id="PS50801"/>
    </source>
</evidence>
<dbReference type="InterPro" id="IPR023214">
    <property type="entry name" value="HAD_sf"/>
</dbReference>
<protein>
    <recommendedName>
        <fullName evidence="5">Haloacid dehalogenase-like hydrolase domain-containing protein 2</fullName>
    </recommendedName>
</protein>
<dbReference type="GO" id="GO:0046872">
    <property type="term" value="F:metal ion binding"/>
    <property type="evidence" value="ECO:0007669"/>
    <property type="project" value="UniProtKB-KW"/>
</dbReference>
<comment type="similarity">
    <text evidence="2">Belongs to the HAD-like hydrolase superfamily.</text>
</comment>
<keyword evidence="8" id="KW-1185">Reference proteome</keyword>
<dbReference type="OrthoDB" id="426235at2759"/>
<evidence type="ECO:0000256" key="2">
    <source>
        <dbReference type="ARBA" id="ARBA00007958"/>
    </source>
</evidence>
<dbReference type="InterPro" id="IPR002645">
    <property type="entry name" value="STAS_dom"/>
</dbReference>
<keyword evidence="7" id="KW-0378">Hydrolase</keyword>
<dbReference type="PANTHER" id="PTHR19288">
    <property type="entry name" value="4-NITROPHENYLPHOSPHATASE-RELATED"/>
    <property type="match status" value="1"/>
</dbReference>
<proteinExistence type="inferred from homology"/>